<protein>
    <submittedName>
        <fullName evidence="1">Uncharacterized protein</fullName>
    </submittedName>
</protein>
<dbReference type="Proteomes" id="UP000485058">
    <property type="component" value="Unassembled WGS sequence"/>
</dbReference>
<evidence type="ECO:0000313" key="2">
    <source>
        <dbReference type="Proteomes" id="UP000485058"/>
    </source>
</evidence>
<reference evidence="1 2" key="1">
    <citation type="submission" date="2020-02" db="EMBL/GenBank/DDBJ databases">
        <title>Draft genome sequence of Haematococcus lacustris strain NIES-144.</title>
        <authorList>
            <person name="Morimoto D."/>
            <person name="Nakagawa S."/>
            <person name="Yoshida T."/>
            <person name="Sawayama S."/>
        </authorList>
    </citation>
    <scope>NUCLEOTIDE SEQUENCE [LARGE SCALE GENOMIC DNA]</scope>
    <source>
        <strain evidence="1 2">NIES-144</strain>
    </source>
</reference>
<sequence>MFVSLQGDPLWDAVCALWNRGLQLSFQHWSVPAEERFSFGRFMEV</sequence>
<keyword evidence="2" id="KW-1185">Reference proteome</keyword>
<gene>
    <name evidence="1" type="ORF">HaLaN_31192</name>
</gene>
<dbReference type="AlphaFoldDB" id="A0A6A0AI84"/>
<organism evidence="1 2">
    <name type="scientific">Haematococcus lacustris</name>
    <name type="common">Green alga</name>
    <name type="synonym">Haematococcus pluvialis</name>
    <dbReference type="NCBI Taxonomy" id="44745"/>
    <lineage>
        <taxon>Eukaryota</taxon>
        <taxon>Viridiplantae</taxon>
        <taxon>Chlorophyta</taxon>
        <taxon>core chlorophytes</taxon>
        <taxon>Chlorophyceae</taxon>
        <taxon>CS clade</taxon>
        <taxon>Chlamydomonadales</taxon>
        <taxon>Haematococcaceae</taxon>
        <taxon>Haematococcus</taxon>
    </lineage>
</organism>
<proteinExistence type="predicted"/>
<evidence type="ECO:0000313" key="1">
    <source>
        <dbReference type="EMBL" id="GFH32041.1"/>
    </source>
</evidence>
<feature type="non-terminal residue" evidence="1">
    <location>
        <position position="1"/>
    </location>
</feature>
<feature type="non-terminal residue" evidence="1">
    <location>
        <position position="45"/>
    </location>
</feature>
<comment type="caution">
    <text evidence="1">The sequence shown here is derived from an EMBL/GenBank/DDBJ whole genome shotgun (WGS) entry which is preliminary data.</text>
</comment>
<accession>A0A6A0AI84</accession>
<name>A0A6A0AI84_HAELA</name>
<dbReference type="EMBL" id="BLLF01006184">
    <property type="protein sequence ID" value="GFH32041.1"/>
    <property type="molecule type" value="Genomic_DNA"/>
</dbReference>